<protein>
    <submittedName>
        <fullName evidence="4">Acetyl esterase/lipase</fullName>
    </submittedName>
</protein>
<name>A0A543PM84_9MICO</name>
<feature type="compositionally biased region" description="Pro residues" evidence="2">
    <location>
        <begin position="11"/>
        <end position="20"/>
    </location>
</feature>
<dbReference type="GO" id="GO:0016787">
    <property type="term" value="F:hydrolase activity"/>
    <property type="evidence" value="ECO:0007669"/>
    <property type="project" value="UniProtKB-KW"/>
</dbReference>
<dbReference type="EMBL" id="VFQF01000003">
    <property type="protein sequence ID" value="TQN45193.1"/>
    <property type="molecule type" value="Genomic_DNA"/>
</dbReference>
<dbReference type="Proteomes" id="UP000320085">
    <property type="component" value="Unassembled WGS sequence"/>
</dbReference>
<feature type="compositionally biased region" description="Low complexity" evidence="2">
    <location>
        <begin position="1"/>
        <end position="10"/>
    </location>
</feature>
<organism evidence="4 5">
    <name type="scientific">Humibacillus xanthopallidus</name>
    <dbReference type="NCBI Taxonomy" id="412689"/>
    <lineage>
        <taxon>Bacteria</taxon>
        <taxon>Bacillati</taxon>
        <taxon>Actinomycetota</taxon>
        <taxon>Actinomycetes</taxon>
        <taxon>Micrococcales</taxon>
        <taxon>Intrasporangiaceae</taxon>
        <taxon>Humibacillus</taxon>
    </lineage>
</organism>
<evidence type="ECO:0000259" key="3">
    <source>
        <dbReference type="Pfam" id="PF20434"/>
    </source>
</evidence>
<sequence length="268" mass="27147">MAPMSTTPRSEPAPLPPSSPPAATRAYGADPAQVYDVRLPPAGVTPRHVTVLVVHGGFWRAAYDRAHAEPEAQAFAGAGYTVAVAEYRRVGMPGGGVPGTLDDVRGLVTAVLADPELPQPIVLVGHSAGGHLVTWAAAQPWLTEGHPGAVAGVVSLAGVVDLGAADRMQLGDGAARAFVGSDAGSAAWAEADPMSTQPSVPVRLIWGDADDVVPTSVGDAYLAKARAAGADVTSEVIAGADHFALIDPTAPAFRSVLAAVHSLTPTTP</sequence>
<comment type="caution">
    <text evidence="4">The sequence shown here is derived from an EMBL/GenBank/DDBJ whole genome shotgun (WGS) entry which is preliminary data.</text>
</comment>
<dbReference type="SUPFAM" id="SSF53474">
    <property type="entry name" value="alpha/beta-Hydrolases"/>
    <property type="match status" value="1"/>
</dbReference>
<dbReference type="Gene3D" id="3.40.50.1820">
    <property type="entry name" value="alpha/beta hydrolase"/>
    <property type="match status" value="1"/>
</dbReference>
<proteinExistence type="predicted"/>
<keyword evidence="1" id="KW-0378">Hydrolase</keyword>
<gene>
    <name evidence="4" type="ORF">FHX52_4429</name>
</gene>
<reference evidence="4 5" key="1">
    <citation type="submission" date="2019-06" db="EMBL/GenBank/DDBJ databases">
        <title>Sequencing the genomes of 1000 actinobacteria strains.</title>
        <authorList>
            <person name="Klenk H.-P."/>
        </authorList>
    </citation>
    <scope>NUCLEOTIDE SEQUENCE [LARGE SCALE GENOMIC DNA]</scope>
    <source>
        <strain evidence="4 5">DSM 21776</strain>
    </source>
</reference>
<dbReference type="PANTHER" id="PTHR48081">
    <property type="entry name" value="AB HYDROLASE SUPERFAMILY PROTEIN C4A8.06C"/>
    <property type="match status" value="1"/>
</dbReference>
<dbReference type="AlphaFoldDB" id="A0A543PM84"/>
<dbReference type="Pfam" id="PF20434">
    <property type="entry name" value="BD-FAE"/>
    <property type="match status" value="1"/>
</dbReference>
<dbReference type="InterPro" id="IPR049492">
    <property type="entry name" value="BD-FAE-like_dom"/>
</dbReference>
<accession>A0A543PM84</accession>
<evidence type="ECO:0000313" key="5">
    <source>
        <dbReference type="Proteomes" id="UP000320085"/>
    </source>
</evidence>
<feature type="region of interest" description="Disordered" evidence="2">
    <location>
        <begin position="1"/>
        <end position="26"/>
    </location>
</feature>
<evidence type="ECO:0000256" key="2">
    <source>
        <dbReference type="SAM" id="MobiDB-lite"/>
    </source>
</evidence>
<evidence type="ECO:0000313" key="4">
    <source>
        <dbReference type="EMBL" id="TQN45193.1"/>
    </source>
</evidence>
<dbReference type="InterPro" id="IPR050300">
    <property type="entry name" value="GDXG_lipolytic_enzyme"/>
</dbReference>
<evidence type="ECO:0000256" key="1">
    <source>
        <dbReference type="ARBA" id="ARBA00022801"/>
    </source>
</evidence>
<feature type="domain" description="BD-FAE-like" evidence="3">
    <location>
        <begin position="36"/>
        <end position="216"/>
    </location>
</feature>
<dbReference type="PANTHER" id="PTHR48081:SF33">
    <property type="entry name" value="KYNURENINE FORMAMIDASE"/>
    <property type="match status" value="1"/>
</dbReference>
<dbReference type="InterPro" id="IPR029058">
    <property type="entry name" value="AB_hydrolase_fold"/>
</dbReference>